<keyword evidence="5" id="KW-0645">Protease</keyword>
<dbReference type="EC" id="3.4.11.4" evidence="10"/>
<dbReference type="GO" id="GO:0045148">
    <property type="term" value="F:tripeptide aminopeptidase activity"/>
    <property type="evidence" value="ECO:0007669"/>
    <property type="project" value="UniProtKB-EC"/>
</dbReference>
<dbReference type="InterPro" id="IPR036264">
    <property type="entry name" value="Bact_exopeptidase_dim_dom"/>
</dbReference>
<protein>
    <recommendedName>
        <fullName evidence="10">Peptidase T</fullName>
        <ecNumber evidence="10">3.4.11.4</ecNumber>
    </recommendedName>
</protein>
<dbReference type="PROSITE" id="PS00759">
    <property type="entry name" value="ARGE_DAPE_CPG2_2"/>
    <property type="match status" value="1"/>
</dbReference>
<evidence type="ECO:0000256" key="8">
    <source>
        <dbReference type="ARBA" id="ARBA00022833"/>
    </source>
</evidence>
<evidence type="ECO:0000256" key="2">
    <source>
        <dbReference type="ARBA" id="ARBA00001947"/>
    </source>
</evidence>
<dbReference type="CDD" id="cd03892">
    <property type="entry name" value="M20_peptT"/>
    <property type="match status" value="1"/>
</dbReference>
<feature type="domain" description="Peptidase M20 dimerisation" evidence="11">
    <location>
        <begin position="205"/>
        <end position="308"/>
    </location>
</feature>
<keyword evidence="9" id="KW-0482">Metalloprotease</keyword>
<proteinExistence type="inferred from homology"/>
<dbReference type="PANTHER" id="PTHR42994">
    <property type="entry name" value="PEPTIDASE T"/>
    <property type="match status" value="1"/>
</dbReference>
<dbReference type="SUPFAM" id="SSF53187">
    <property type="entry name" value="Zn-dependent exopeptidases"/>
    <property type="match status" value="1"/>
</dbReference>
<evidence type="ECO:0000256" key="6">
    <source>
        <dbReference type="ARBA" id="ARBA00022723"/>
    </source>
</evidence>
<comment type="cofactor">
    <cofactor evidence="2">
        <name>Zn(2+)</name>
        <dbReference type="ChEBI" id="CHEBI:29105"/>
    </cofactor>
</comment>
<dbReference type="NCBIfam" id="TIGR01882">
    <property type="entry name" value="peptidase-T"/>
    <property type="match status" value="1"/>
</dbReference>
<keyword evidence="6" id="KW-0479">Metal-binding</keyword>
<evidence type="ECO:0000256" key="1">
    <source>
        <dbReference type="ARBA" id="ARBA00000870"/>
    </source>
</evidence>
<keyword evidence="13" id="KW-1185">Reference proteome</keyword>
<dbReference type="PROSITE" id="PS00758">
    <property type="entry name" value="ARGE_DAPE_CPG2_1"/>
    <property type="match status" value="1"/>
</dbReference>
<evidence type="ECO:0000256" key="3">
    <source>
        <dbReference type="ARBA" id="ARBA00009692"/>
    </source>
</evidence>
<evidence type="ECO:0000259" key="11">
    <source>
        <dbReference type="Pfam" id="PF07687"/>
    </source>
</evidence>
<comment type="caution">
    <text evidence="12">The sequence shown here is derived from an EMBL/GenBank/DDBJ whole genome shotgun (WGS) entry which is preliminary data.</text>
</comment>
<dbReference type="InterPro" id="IPR011650">
    <property type="entry name" value="Peptidase_M20_dimer"/>
</dbReference>
<evidence type="ECO:0000256" key="7">
    <source>
        <dbReference type="ARBA" id="ARBA00022801"/>
    </source>
</evidence>
<dbReference type="InterPro" id="IPR002933">
    <property type="entry name" value="Peptidase_M20"/>
</dbReference>
<keyword evidence="4 12" id="KW-0031">Aminopeptidase</keyword>
<dbReference type="Pfam" id="PF01546">
    <property type="entry name" value="Peptidase_M20"/>
    <property type="match status" value="1"/>
</dbReference>
<evidence type="ECO:0000313" key="13">
    <source>
        <dbReference type="Proteomes" id="UP001549106"/>
    </source>
</evidence>
<sequence length="405" mass="44738">MRAYERFLNYVKIHTTSDENSNTTPSTRRQFDLAEILAEEMKKLGVKDVRVDENCYVYGAIPATPGYEDKPAIGLIAHLDTAPDFCGEHVNPQIYRNYNGEDVTLGDSGKVLSVKTFPHLKELKGRTLITTDGTTLLGADDKAGIAEIMTVAEELLKGTMPHGKVCIAFTPDEEVGSGADKLDIPAFGSQYAYTADGGCENEIVYENFNASEAVFKIKGFNIHPGEARNKMINAALVGMEINSMLPNLETPAHTELYEGFFHLCEMEGTVENATLQYIIRDHSAASFEARENTLRHIEKIMNEKYGQGTVKLEIHEQYRNMIEKVAPCMQLVDYAKDAIRELGMEPNTDPIRGGTDGAQLSFRGLPCPNLGTGGYAFHGPYEHITAEGMDTAVHVMLGILKRFAQ</sequence>
<organism evidence="12 13">
    <name type="scientific">Blautia caecimuris</name>
    <dbReference type="NCBI Taxonomy" id="1796615"/>
    <lineage>
        <taxon>Bacteria</taxon>
        <taxon>Bacillati</taxon>
        <taxon>Bacillota</taxon>
        <taxon>Clostridia</taxon>
        <taxon>Lachnospirales</taxon>
        <taxon>Lachnospiraceae</taxon>
        <taxon>Blautia</taxon>
    </lineage>
</organism>
<dbReference type="Proteomes" id="UP001549106">
    <property type="component" value="Unassembled WGS sequence"/>
</dbReference>
<evidence type="ECO:0000256" key="5">
    <source>
        <dbReference type="ARBA" id="ARBA00022670"/>
    </source>
</evidence>
<evidence type="ECO:0000256" key="9">
    <source>
        <dbReference type="ARBA" id="ARBA00023049"/>
    </source>
</evidence>
<dbReference type="InterPro" id="IPR010161">
    <property type="entry name" value="Peptidase_M20B"/>
</dbReference>
<reference evidence="12 13" key="1">
    <citation type="submission" date="2024-06" db="EMBL/GenBank/DDBJ databases">
        <title>Genomic Encyclopedia of Type Strains, Phase IV (KMG-IV): sequencing the most valuable type-strain genomes for metagenomic binning, comparative biology and taxonomic classification.</title>
        <authorList>
            <person name="Goeker M."/>
        </authorList>
    </citation>
    <scope>NUCLEOTIDE SEQUENCE [LARGE SCALE GENOMIC DNA]</scope>
    <source>
        <strain evidence="12 13">DSM 29492</strain>
    </source>
</reference>
<name>A0ABV2LXQ2_9FIRM</name>
<accession>A0ABV2LXQ2</accession>
<dbReference type="Gene3D" id="3.40.630.10">
    <property type="entry name" value="Zn peptidases"/>
    <property type="match status" value="1"/>
</dbReference>
<evidence type="ECO:0000256" key="4">
    <source>
        <dbReference type="ARBA" id="ARBA00022438"/>
    </source>
</evidence>
<comment type="catalytic activity">
    <reaction evidence="1">
        <text>Release of the N-terminal residue from a tripeptide.</text>
        <dbReference type="EC" id="3.4.11.4"/>
    </reaction>
</comment>
<dbReference type="PANTHER" id="PTHR42994:SF1">
    <property type="entry name" value="PEPTIDASE T"/>
    <property type="match status" value="1"/>
</dbReference>
<dbReference type="NCBIfam" id="NF003976">
    <property type="entry name" value="PRK05469.1"/>
    <property type="match status" value="1"/>
</dbReference>
<dbReference type="Gene3D" id="3.30.70.360">
    <property type="match status" value="1"/>
</dbReference>
<comment type="similarity">
    <text evidence="3">Belongs to the peptidase M20B family.</text>
</comment>
<dbReference type="InterPro" id="IPR001261">
    <property type="entry name" value="ArgE/DapE_CS"/>
</dbReference>
<gene>
    <name evidence="12" type="ORF">ABID24_000205</name>
</gene>
<keyword evidence="8" id="KW-0862">Zinc</keyword>
<keyword evidence="7 12" id="KW-0378">Hydrolase</keyword>
<dbReference type="SUPFAM" id="SSF55031">
    <property type="entry name" value="Bacterial exopeptidase dimerisation domain"/>
    <property type="match status" value="1"/>
</dbReference>
<dbReference type="PIRSF" id="PIRSF037215">
    <property type="entry name" value="Peptidase_M20B"/>
    <property type="match status" value="1"/>
</dbReference>
<dbReference type="NCBIfam" id="NF009920">
    <property type="entry name" value="PRK13381.1"/>
    <property type="match status" value="1"/>
</dbReference>
<dbReference type="EMBL" id="JBEPMJ010000001">
    <property type="protein sequence ID" value="MET3748989.1"/>
    <property type="molecule type" value="Genomic_DNA"/>
</dbReference>
<evidence type="ECO:0000256" key="10">
    <source>
        <dbReference type="NCBIfam" id="TIGR01882"/>
    </source>
</evidence>
<evidence type="ECO:0000313" key="12">
    <source>
        <dbReference type="EMBL" id="MET3748989.1"/>
    </source>
</evidence>
<dbReference type="RefSeq" id="WP_257463738.1">
    <property type="nucleotide sequence ID" value="NZ_JANJZT010000001.1"/>
</dbReference>
<dbReference type="Pfam" id="PF07687">
    <property type="entry name" value="M20_dimer"/>
    <property type="match status" value="1"/>
</dbReference>